<comment type="similarity">
    <text evidence="2">Belongs to the CDP-glycerol glycerophosphotransferase family.</text>
</comment>
<dbReference type="Proteomes" id="UP000199136">
    <property type="component" value="Unassembled WGS sequence"/>
</dbReference>
<protein>
    <submittedName>
        <fullName evidence="7">CDP-glycerol glycerophosphotransferase</fullName>
    </submittedName>
</protein>
<dbReference type="Pfam" id="PF04464">
    <property type="entry name" value="Glyphos_transf"/>
    <property type="match status" value="1"/>
</dbReference>
<name>A0A1I5VCF4_9LACT</name>
<evidence type="ECO:0000256" key="5">
    <source>
        <dbReference type="ARBA" id="ARBA00022944"/>
    </source>
</evidence>
<evidence type="ECO:0000256" key="2">
    <source>
        <dbReference type="ARBA" id="ARBA00010488"/>
    </source>
</evidence>
<dbReference type="STRING" id="82801.SAMN04488506_0468"/>
<sequence length="389" mass="46598">MKQKIITFVLTLVFNIFKLLPIKRGVYIFESQYGGRFDDNPKAVYDYLKKQDNAEHKLFWSIRYRDRNIVGEEDVNVLYRFSLRWLYYMARAEFWIINARMPQWLPKRKETKYVQTWHGTPLKKLALDMDTFGMPGSSLENYKKNFLAETQKWDYLVAPNQYSKEIFKSCFAFEKTFIESGYPRNDVLYQKNNPEDIRAIKERLGLPLDKKVILYAPTWRDDYYISKGKYKFHVPFDMNQLIDVLGNDAVFIFRAHYLVAESLDELSTHPNVFNFSTNVDISDLYLVSDLLVTDYSSVFFDYANLKRPMLFYAYDYEHYRDNLRGFYFDLEQDAPGPFVTEENRFYKKLKTFIEDAESYGTKEKLYQFYNEFCLWEDGNASKKIIDNIR</sequence>
<dbReference type="PANTHER" id="PTHR37316:SF3">
    <property type="entry name" value="TEICHOIC ACID GLYCEROL-PHOSPHATE TRANSFERASE"/>
    <property type="match status" value="1"/>
</dbReference>
<dbReference type="InterPro" id="IPR043148">
    <property type="entry name" value="TagF_C"/>
</dbReference>
<keyword evidence="5" id="KW-0777">Teichoic acid biosynthesis</keyword>
<keyword evidence="3" id="KW-1003">Cell membrane</keyword>
<dbReference type="PANTHER" id="PTHR37316">
    <property type="entry name" value="TEICHOIC ACID GLYCEROL-PHOSPHATE PRIMASE"/>
    <property type="match status" value="1"/>
</dbReference>
<evidence type="ECO:0000313" key="7">
    <source>
        <dbReference type="EMBL" id="SFQ05072.1"/>
    </source>
</evidence>
<dbReference type="Gene3D" id="3.40.50.12580">
    <property type="match status" value="1"/>
</dbReference>
<evidence type="ECO:0000313" key="8">
    <source>
        <dbReference type="Proteomes" id="UP000199136"/>
    </source>
</evidence>
<dbReference type="InterPro" id="IPR051612">
    <property type="entry name" value="Teichoic_Acid_Biosynth"/>
</dbReference>
<evidence type="ECO:0000256" key="3">
    <source>
        <dbReference type="ARBA" id="ARBA00022475"/>
    </source>
</evidence>
<comment type="subcellular location">
    <subcellularLocation>
        <location evidence="1">Cell membrane</location>
        <topology evidence="1">Peripheral membrane protein</topology>
    </subcellularLocation>
</comment>
<dbReference type="GO" id="GO:0019350">
    <property type="term" value="P:teichoic acid biosynthetic process"/>
    <property type="evidence" value="ECO:0007669"/>
    <property type="project" value="UniProtKB-KW"/>
</dbReference>
<gene>
    <name evidence="7" type="ORF">SAMN04488506_0468</name>
</gene>
<evidence type="ECO:0000256" key="1">
    <source>
        <dbReference type="ARBA" id="ARBA00004202"/>
    </source>
</evidence>
<accession>A0A1I5VCF4</accession>
<dbReference type="RefSeq" id="WP_092479527.1">
    <property type="nucleotide sequence ID" value="NZ_FOXW01000001.1"/>
</dbReference>
<dbReference type="OrthoDB" id="9811865at2"/>
<dbReference type="InterPro" id="IPR043149">
    <property type="entry name" value="TagF_N"/>
</dbReference>
<proteinExistence type="inferred from homology"/>
<dbReference type="Gene3D" id="3.40.50.11820">
    <property type="match status" value="1"/>
</dbReference>
<dbReference type="GO" id="GO:0005886">
    <property type="term" value="C:plasma membrane"/>
    <property type="evidence" value="ECO:0007669"/>
    <property type="project" value="UniProtKB-SubCell"/>
</dbReference>
<dbReference type="EMBL" id="FOXW01000001">
    <property type="protein sequence ID" value="SFQ05072.1"/>
    <property type="molecule type" value="Genomic_DNA"/>
</dbReference>
<evidence type="ECO:0000256" key="6">
    <source>
        <dbReference type="ARBA" id="ARBA00023136"/>
    </source>
</evidence>
<dbReference type="AlphaFoldDB" id="A0A1I5VCF4"/>
<keyword evidence="4 7" id="KW-0808">Transferase</keyword>
<dbReference type="SUPFAM" id="SSF53756">
    <property type="entry name" value="UDP-Glycosyltransferase/glycogen phosphorylase"/>
    <property type="match status" value="1"/>
</dbReference>
<keyword evidence="6" id="KW-0472">Membrane</keyword>
<dbReference type="InterPro" id="IPR007554">
    <property type="entry name" value="Glycerophosphate_synth"/>
</dbReference>
<organism evidence="7 8">
    <name type="scientific">Desemzia incerta</name>
    <dbReference type="NCBI Taxonomy" id="82801"/>
    <lineage>
        <taxon>Bacteria</taxon>
        <taxon>Bacillati</taxon>
        <taxon>Bacillota</taxon>
        <taxon>Bacilli</taxon>
        <taxon>Lactobacillales</taxon>
        <taxon>Carnobacteriaceae</taxon>
        <taxon>Desemzia</taxon>
    </lineage>
</organism>
<evidence type="ECO:0000256" key="4">
    <source>
        <dbReference type="ARBA" id="ARBA00022679"/>
    </source>
</evidence>
<reference evidence="7 8" key="1">
    <citation type="submission" date="2016-10" db="EMBL/GenBank/DDBJ databases">
        <authorList>
            <person name="de Groot N.N."/>
        </authorList>
    </citation>
    <scope>NUCLEOTIDE SEQUENCE [LARGE SCALE GENOMIC DNA]</scope>
    <source>
        <strain evidence="7 8">DSM 20581</strain>
    </source>
</reference>
<dbReference type="GO" id="GO:0047355">
    <property type="term" value="F:CDP-glycerol glycerophosphotransferase activity"/>
    <property type="evidence" value="ECO:0007669"/>
    <property type="project" value="InterPro"/>
</dbReference>
<keyword evidence="8" id="KW-1185">Reference proteome</keyword>